<keyword evidence="1" id="KW-0732">Signal</keyword>
<feature type="disulfide bond" evidence="6">
    <location>
        <begin position="232"/>
        <end position="241"/>
    </location>
</feature>
<dbReference type="InterPro" id="IPR050440">
    <property type="entry name" value="Laminin/Netrin_ECM"/>
</dbReference>
<keyword evidence="2" id="KW-0677">Repeat</keyword>
<feature type="domain" description="Laminin EGF-like" evidence="8">
    <location>
        <begin position="208"/>
        <end position="258"/>
    </location>
</feature>
<dbReference type="Gene3D" id="2.10.25.10">
    <property type="entry name" value="Laminin"/>
    <property type="match status" value="1"/>
</dbReference>
<keyword evidence="4" id="KW-0325">Glycoprotein</keyword>
<protein>
    <submittedName>
        <fullName evidence="9">Multiple epidermal growth factor-like domains protein 9</fullName>
    </submittedName>
</protein>
<dbReference type="GO" id="GO:0043256">
    <property type="term" value="C:laminin complex"/>
    <property type="evidence" value="ECO:0007669"/>
    <property type="project" value="TreeGrafter"/>
</dbReference>
<dbReference type="InterPro" id="IPR000742">
    <property type="entry name" value="EGF"/>
</dbReference>
<dbReference type="CDD" id="cd00055">
    <property type="entry name" value="EGF_Lam"/>
    <property type="match status" value="1"/>
</dbReference>
<dbReference type="PANTHER" id="PTHR10574:SF298">
    <property type="entry name" value="MULTIPLE EPIDERMAL GROWTH FACTOR-LIKE DOMAINS PROTEIN 9"/>
    <property type="match status" value="1"/>
</dbReference>
<dbReference type="GO" id="GO:0007411">
    <property type="term" value="P:axon guidance"/>
    <property type="evidence" value="ECO:0007669"/>
    <property type="project" value="TreeGrafter"/>
</dbReference>
<dbReference type="GO" id="GO:0016477">
    <property type="term" value="P:cell migration"/>
    <property type="evidence" value="ECO:0007669"/>
    <property type="project" value="TreeGrafter"/>
</dbReference>
<dbReference type="GO" id="GO:0009887">
    <property type="term" value="P:animal organ morphogenesis"/>
    <property type="evidence" value="ECO:0007669"/>
    <property type="project" value="TreeGrafter"/>
</dbReference>
<comment type="caution">
    <text evidence="9">The sequence shown here is derived from an EMBL/GenBank/DDBJ whole genome shotgun (WGS) entry which is preliminary data.</text>
</comment>
<evidence type="ECO:0000256" key="2">
    <source>
        <dbReference type="ARBA" id="ARBA00022737"/>
    </source>
</evidence>
<evidence type="ECO:0000259" key="8">
    <source>
        <dbReference type="PROSITE" id="PS50027"/>
    </source>
</evidence>
<evidence type="ECO:0000256" key="1">
    <source>
        <dbReference type="ARBA" id="ARBA00022729"/>
    </source>
</evidence>
<feature type="compositionally biased region" description="Polar residues" evidence="7">
    <location>
        <begin position="102"/>
        <end position="111"/>
    </location>
</feature>
<keyword evidence="3 6" id="KW-1015">Disulfide bond</keyword>
<dbReference type="PANTHER" id="PTHR10574">
    <property type="entry name" value="NETRIN/LAMININ-RELATED"/>
    <property type="match status" value="1"/>
</dbReference>
<evidence type="ECO:0000256" key="4">
    <source>
        <dbReference type="ARBA" id="ARBA00023180"/>
    </source>
</evidence>
<dbReference type="GO" id="GO:0034446">
    <property type="term" value="P:substrate adhesion-dependent cell spreading"/>
    <property type="evidence" value="ECO:0007669"/>
    <property type="project" value="TreeGrafter"/>
</dbReference>
<dbReference type="PROSITE" id="PS01248">
    <property type="entry name" value="EGF_LAM_1"/>
    <property type="match status" value="1"/>
</dbReference>
<sequence>MCLYGATATVQPANERAPKYVLPGLPLAEDYVNLGWIMVGCRAAAPRISLYDASPISRKPGSASDTWGIFRTDMPRTLPESRLAFGPLTGLTPSPAIVSAGPTATASPVSKTATTFQPPTTDPTTTTTITATDTGIISATTEQITAPIFRVAGARKRSTDAQTSLFAPEKMLQTMVSMVSQRTANDAWAADNTGTSVTSVENSQEGLCNCSSGSEGILDPDECDQGTGQCSCLSGYTGLQCEDCEEGYFTNGTSGCLPCACDSFGAVNHLCDRSDYLLCFLFTVQMK</sequence>
<dbReference type="FunFam" id="2.10.25.10:FF:000188">
    <property type="entry name" value="Laminin subunit gamma 2"/>
    <property type="match status" value="1"/>
</dbReference>
<dbReference type="Pfam" id="PF00053">
    <property type="entry name" value="EGF_laminin"/>
    <property type="match status" value="1"/>
</dbReference>
<evidence type="ECO:0000313" key="10">
    <source>
        <dbReference type="Proteomes" id="UP001279410"/>
    </source>
</evidence>
<evidence type="ECO:0000256" key="6">
    <source>
        <dbReference type="PROSITE-ProRule" id="PRU00460"/>
    </source>
</evidence>
<comment type="caution">
    <text evidence="6">Lacks conserved residue(s) required for the propagation of feature annotation.</text>
</comment>
<dbReference type="SMART" id="SM00180">
    <property type="entry name" value="EGF_Lam"/>
    <property type="match status" value="1"/>
</dbReference>
<dbReference type="AlphaFoldDB" id="A0AAD3MF65"/>
<accession>A0AAD3MF65</accession>
<evidence type="ECO:0000313" key="9">
    <source>
        <dbReference type="EMBL" id="GLD52460.1"/>
    </source>
</evidence>
<dbReference type="PROSITE" id="PS00022">
    <property type="entry name" value="EGF_1"/>
    <property type="match status" value="1"/>
</dbReference>
<evidence type="ECO:0000256" key="3">
    <source>
        <dbReference type="ARBA" id="ARBA00023157"/>
    </source>
</evidence>
<feature type="region of interest" description="Disordered" evidence="7">
    <location>
        <begin position="100"/>
        <end position="125"/>
    </location>
</feature>
<name>A0AAD3MF65_LATJO</name>
<dbReference type="GO" id="GO:0070831">
    <property type="term" value="P:basement membrane assembly"/>
    <property type="evidence" value="ECO:0007669"/>
    <property type="project" value="TreeGrafter"/>
</dbReference>
<keyword evidence="10" id="KW-1185">Reference proteome</keyword>
<dbReference type="GO" id="GO:0009888">
    <property type="term" value="P:tissue development"/>
    <property type="evidence" value="ECO:0007669"/>
    <property type="project" value="TreeGrafter"/>
</dbReference>
<dbReference type="Proteomes" id="UP001279410">
    <property type="component" value="Unassembled WGS sequence"/>
</dbReference>
<gene>
    <name evidence="9" type="ORF">AKAME5_000536600</name>
</gene>
<proteinExistence type="predicted"/>
<evidence type="ECO:0000256" key="5">
    <source>
        <dbReference type="ARBA" id="ARBA00023292"/>
    </source>
</evidence>
<feature type="compositionally biased region" description="Low complexity" evidence="7">
    <location>
        <begin position="112"/>
        <end position="125"/>
    </location>
</feature>
<dbReference type="InterPro" id="IPR002049">
    <property type="entry name" value="LE_dom"/>
</dbReference>
<keyword evidence="5 6" id="KW-0424">Laminin EGF-like domain</keyword>
<evidence type="ECO:0000256" key="7">
    <source>
        <dbReference type="SAM" id="MobiDB-lite"/>
    </source>
</evidence>
<organism evidence="9 10">
    <name type="scientific">Lates japonicus</name>
    <name type="common">Japanese lates</name>
    <dbReference type="NCBI Taxonomy" id="270547"/>
    <lineage>
        <taxon>Eukaryota</taxon>
        <taxon>Metazoa</taxon>
        <taxon>Chordata</taxon>
        <taxon>Craniata</taxon>
        <taxon>Vertebrata</taxon>
        <taxon>Euteleostomi</taxon>
        <taxon>Actinopterygii</taxon>
        <taxon>Neopterygii</taxon>
        <taxon>Teleostei</taxon>
        <taxon>Neoteleostei</taxon>
        <taxon>Acanthomorphata</taxon>
        <taxon>Carangaria</taxon>
        <taxon>Carangaria incertae sedis</taxon>
        <taxon>Centropomidae</taxon>
        <taxon>Lates</taxon>
    </lineage>
</organism>
<dbReference type="EMBL" id="BRZM01000014">
    <property type="protein sequence ID" value="GLD52460.1"/>
    <property type="molecule type" value="Genomic_DNA"/>
</dbReference>
<dbReference type="PROSITE" id="PS50027">
    <property type="entry name" value="EGF_LAM_2"/>
    <property type="match status" value="1"/>
</dbReference>
<reference evidence="9" key="1">
    <citation type="submission" date="2022-08" db="EMBL/GenBank/DDBJ databases">
        <title>Genome sequencing of akame (Lates japonicus).</title>
        <authorList>
            <person name="Hashiguchi Y."/>
            <person name="Takahashi H."/>
        </authorList>
    </citation>
    <scope>NUCLEOTIDE SEQUENCE</scope>
    <source>
        <strain evidence="9">Kochi</strain>
    </source>
</reference>